<dbReference type="GO" id="GO:0003677">
    <property type="term" value="F:DNA binding"/>
    <property type="evidence" value="ECO:0007669"/>
    <property type="project" value="UniProtKB-KW"/>
</dbReference>
<name>A0A0M2P670_STACC</name>
<keyword evidence="2" id="KW-0238">DNA-binding</keyword>
<gene>
    <name evidence="5" type="ORF">UF66_1350</name>
</gene>
<dbReference type="SUPFAM" id="SSF46785">
    <property type="entry name" value="Winged helix' DNA-binding domain"/>
    <property type="match status" value="1"/>
</dbReference>
<keyword evidence="1" id="KW-0805">Transcription regulation</keyword>
<accession>A0A0M2P670</accession>
<dbReference type="InterPro" id="IPR000835">
    <property type="entry name" value="HTH_MarR-typ"/>
</dbReference>
<dbReference type="InterPro" id="IPR036388">
    <property type="entry name" value="WH-like_DNA-bd_sf"/>
</dbReference>
<dbReference type="InterPro" id="IPR036390">
    <property type="entry name" value="WH_DNA-bd_sf"/>
</dbReference>
<keyword evidence="3" id="KW-0804">Transcription</keyword>
<evidence type="ECO:0000256" key="1">
    <source>
        <dbReference type="ARBA" id="ARBA00023015"/>
    </source>
</evidence>
<proteinExistence type="predicted"/>
<dbReference type="PANTHER" id="PTHR33164">
    <property type="entry name" value="TRANSCRIPTIONAL REGULATOR, MARR FAMILY"/>
    <property type="match status" value="1"/>
</dbReference>
<dbReference type="SMART" id="SM00347">
    <property type="entry name" value="HTH_MARR"/>
    <property type="match status" value="1"/>
</dbReference>
<comment type="caution">
    <text evidence="5">The sequence shown here is derived from an EMBL/GenBank/DDBJ whole genome shotgun (WGS) entry which is preliminary data.</text>
</comment>
<dbReference type="Proteomes" id="UP000034455">
    <property type="component" value="Unassembled WGS sequence"/>
</dbReference>
<dbReference type="GO" id="GO:0006950">
    <property type="term" value="P:response to stress"/>
    <property type="evidence" value="ECO:0007669"/>
    <property type="project" value="TreeGrafter"/>
</dbReference>
<evidence type="ECO:0000313" key="5">
    <source>
        <dbReference type="EMBL" id="KKI65393.1"/>
    </source>
</evidence>
<protein>
    <submittedName>
        <fullName evidence="5">Transcriptional regulator, MarR family</fullName>
    </submittedName>
</protein>
<dbReference type="InterPro" id="IPR039422">
    <property type="entry name" value="MarR/SlyA-like"/>
</dbReference>
<sequence length="137" mass="16444">MKKEQKVDNWIKMTKYIHYIEAMIERKLKEQYFLSIKEFYVLYEIYKSEHKKYKINDLIKVVDLSQSAMSRLIVRMENTETPLVYRQECVEDQRAMYIYLTGYGENVTQKALNTYEQLLKQVNFKSISALANMDDNG</sequence>
<dbReference type="AlphaFoldDB" id="A0A0M2P670"/>
<dbReference type="RefSeq" id="WP_019469966.1">
    <property type="nucleotide sequence ID" value="NZ_BKAS01000001.1"/>
</dbReference>
<dbReference type="Pfam" id="PF22381">
    <property type="entry name" value="Staph_reg_Sar_Rot"/>
    <property type="match status" value="1"/>
</dbReference>
<dbReference type="GO" id="GO:0003700">
    <property type="term" value="F:DNA-binding transcription factor activity"/>
    <property type="evidence" value="ECO:0007669"/>
    <property type="project" value="InterPro"/>
</dbReference>
<dbReference type="PANTHER" id="PTHR33164:SF57">
    <property type="entry name" value="MARR-FAMILY TRANSCRIPTIONAL REGULATOR"/>
    <property type="match status" value="1"/>
</dbReference>
<reference evidence="5 6" key="1">
    <citation type="submission" date="2015-03" db="EMBL/GenBank/DDBJ databases">
        <title>Genome Assembly of Staphylococcus cohnii subsp. cohnii strain G22B2.</title>
        <authorList>
            <person name="Nair G."/>
            <person name="Kaur G."/>
            <person name="Khatri I."/>
            <person name="Singh N.K."/>
            <person name="Sathyabama S."/>
            <person name="Maurya S.K."/>
            <person name="Subramanian S."/>
            <person name="Agrewala J.N."/>
            <person name="Mayilraj S."/>
        </authorList>
    </citation>
    <scope>NUCLEOTIDE SEQUENCE [LARGE SCALE GENOMIC DNA]</scope>
    <source>
        <strain evidence="5 6">G22B2</strain>
    </source>
</reference>
<dbReference type="GeneID" id="58096519"/>
<dbReference type="Gene3D" id="1.10.10.10">
    <property type="entry name" value="Winged helix-like DNA-binding domain superfamily/Winged helix DNA-binding domain"/>
    <property type="match status" value="1"/>
</dbReference>
<feature type="domain" description="HTH marR-type" evidence="4">
    <location>
        <begin position="27"/>
        <end position="132"/>
    </location>
</feature>
<dbReference type="InterPro" id="IPR055166">
    <property type="entry name" value="Transc_reg_Sar_Rot_HTH"/>
</dbReference>
<evidence type="ECO:0000256" key="2">
    <source>
        <dbReference type="ARBA" id="ARBA00023125"/>
    </source>
</evidence>
<organism evidence="5 6">
    <name type="scientific">Staphylococcus cohnii subsp. cohnii</name>
    <dbReference type="NCBI Taxonomy" id="74704"/>
    <lineage>
        <taxon>Bacteria</taxon>
        <taxon>Bacillati</taxon>
        <taxon>Bacillota</taxon>
        <taxon>Bacilli</taxon>
        <taxon>Bacillales</taxon>
        <taxon>Staphylococcaceae</taxon>
        <taxon>Staphylococcus</taxon>
        <taxon>Staphylococcus cohnii species complex</taxon>
    </lineage>
</organism>
<evidence type="ECO:0000256" key="3">
    <source>
        <dbReference type="ARBA" id="ARBA00023163"/>
    </source>
</evidence>
<evidence type="ECO:0000259" key="4">
    <source>
        <dbReference type="SMART" id="SM00347"/>
    </source>
</evidence>
<evidence type="ECO:0000313" key="6">
    <source>
        <dbReference type="Proteomes" id="UP000034455"/>
    </source>
</evidence>
<dbReference type="EMBL" id="LAKJ01000002">
    <property type="protein sequence ID" value="KKI65393.1"/>
    <property type="molecule type" value="Genomic_DNA"/>
</dbReference>
<dbReference type="PATRIC" id="fig|74704.6.peg.1385"/>